<sequence length="298" mass="30705">MPGGPVPTVAIIGAGAIGTVFGAAAEEAGADVVVCVRTPVDGLVLDAFGAERPLSVRVTADPGEVRPVDWVLLTTKVQDTESARPWLAALCGPGTVVVAAQNGVGHRERVQPLVPAARVVPALVYVNAERLAPGRVLHRGGKGLVLPAGPEARALAGLLAATWLEVTEEADFTTAAWRKLLSNAAANPVTALTGRRLGVLKEPEVREVAAALLAEAVAVGAAEGAKVGPEDVGATLEFYGNYPDQAGTSMLSDRLAMRPLEHEYISGTVTRLGRRHGIPTPVTQAVYALLGALEPASP</sequence>
<dbReference type="Pfam" id="PF08546">
    <property type="entry name" value="ApbA_C"/>
    <property type="match status" value="1"/>
</dbReference>
<evidence type="ECO:0000256" key="3">
    <source>
        <dbReference type="ARBA" id="ARBA00023002"/>
    </source>
</evidence>
<dbReference type="Pfam" id="PF02558">
    <property type="entry name" value="ApbA"/>
    <property type="match status" value="1"/>
</dbReference>
<evidence type="ECO:0000256" key="1">
    <source>
        <dbReference type="ARBA" id="ARBA00007870"/>
    </source>
</evidence>
<reference evidence="7 8" key="1">
    <citation type="submission" date="2020-02" db="EMBL/GenBank/DDBJ databases">
        <title>Whole-genome analyses of novel actinobacteria.</title>
        <authorList>
            <person name="Sahin N."/>
        </authorList>
    </citation>
    <scope>NUCLEOTIDE SEQUENCE [LARGE SCALE GENOMIC DNA]</scope>
    <source>
        <strain evidence="7 8">A7024</strain>
    </source>
</reference>
<comment type="similarity">
    <text evidence="1 4">Belongs to the ketopantoate reductase family.</text>
</comment>
<dbReference type="InterPro" id="IPR013332">
    <property type="entry name" value="KPR_N"/>
</dbReference>
<comment type="function">
    <text evidence="4">Catalyzes the NADPH-dependent reduction of ketopantoate into pantoic acid.</text>
</comment>
<organism evidence="7 8">
    <name type="scientific">Streptomyces coryli</name>
    <dbReference type="NCBI Taxonomy" id="1128680"/>
    <lineage>
        <taxon>Bacteria</taxon>
        <taxon>Bacillati</taxon>
        <taxon>Actinomycetota</taxon>
        <taxon>Actinomycetes</taxon>
        <taxon>Kitasatosporales</taxon>
        <taxon>Streptomycetaceae</taxon>
        <taxon>Streptomyces</taxon>
    </lineage>
</organism>
<dbReference type="InterPro" id="IPR013752">
    <property type="entry name" value="KPA_reductase"/>
</dbReference>
<dbReference type="NCBIfam" id="NF005091">
    <property type="entry name" value="PRK06522.2-2"/>
    <property type="match status" value="1"/>
</dbReference>
<evidence type="ECO:0000256" key="4">
    <source>
        <dbReference type="RuleBase" id="RU362068"/>
    </source>
</evidence>
<protein>
    <recommendedName>
        <fullName evidence="4">2-dehydropantoate 2-reductase</fullName>
        <ecNumber evidence="4">1.1.1.169</ecNumber>
    </recommendedName>
    <alternativeName>
        <fullName evidence="4">Ketopantoate reductase</fullName>
    </alternativeName>
</protein>
<dbReference type="AlphaFoldDB" id="A0A6G4TUC6"/>
<dbReference type="InterPro" id="IPR003710">
    <property type="entry name" value="ApbA"/>
</dbReference>
<accession>A0A6G4TUC6</accession>
<proteinExistence type="inferred from homology"/>
<dbReference type="SUPFAM" id="SSF51735">
    <property type="entry name" value="NAD(P)-binding Rossmann-fold domains"/>
    <property type="match status" value="1"/>
</dbReference>
<dbReference type="UniPathway" id="UPA00028">
    <property type="reaction ID" value="UER00004"/>
</dbReference>
<dbReference type="EC" id="1.1.1.169" evidence="4"/>
<keyword evidence="2 4" id="KW-0521">NADP</keyword>
<dbReference type="InterPro" id="IPR008927">
    <property type="entry name" value="6-PGluconate_DH-like_C_sf"/>
</dbReference>
<feature type="domain" description="Ketopantoate reductase C-terminal" evidence="6">
    <location>
        <begin position="171"/>
        <end position="294"/>
    </location>
</feature>
<dbReference type="FunFam" id="1.10.1040.10:FF:000017">
    <property type="entry name" value="2-dehydropantoate 2-reductase"/>
    <property type="match status" value="1"/>
</dbReference>
<evidence type="ECO:0000259" key="5">
    <source>
        <dbReference type="Pfam" id="PF02558"/>
    </source>
</evidence>
<dbReference type="PANTHER" id="PTHR21708:SF26">
    <property type="entry name" value="2-DEHYDROPANTOATE 2-REDUCTASE"/>
    <property type="match status" value="1"/>
</dbReference>
<comment type="caution">
    <text evidence="7">The sequence shown here is derived from an EMBL/GenBank/DDBJ whole genome shotgun (WGS) entry which is preliminary data.</text>
</comment>
<evidence type="ECO:0000313" key="7">
    <source>
        <dbReference type="EMBL" id="NGN63585.1"/>
    </source>
</evidence>
<name>A0A6G4TUC6_9ACTN</name>
<dbReference type="EMBL" id="JAAKZV010000017">
    <property type="protein sequence ID" value="NGN63585.1"/>
    <property type="molecule type" value="Genomic_DNA"/>
</dbReference>
<comment type="catalytic activity">
    <reaction evidence="4">
        <text>(R)-pantoate + NADP(+) = 2-dehydropantoate + NADPH + H(+)</text>
        <dbReference type="Rhea" id="RHEA:16233"/>
        <dbReference type="ChEBI" id="CHEBI:11561"/>
        <dbReference type="ChEBI" id="CHEBI:15378"/>
        <dbReference type="ChEBI" id="CHEBI:15980"/>
        <dbReference type="ChEBI" id="CHEBI:57783"/>
        <dbReference type="ChEBI" id="CHEBI:58349"/>
        <dbReference type="EC" id="1.1.1.169"/>
    </reaction>
</comment>
<dbReference type="Gene3D" id="1.10.1040.10">
    <property type="entry name" value="N-(1-d-carboxylethyl)-l-norvaline Dehydrogenase, domain 2"/>
    <property type="match status" value="1"/>
</dbReference>
<dbReference type="GO" id="GO:0008677">
    <property type="term" value="F:2-dehydropantoate 2-reductase activity"/>
    <property type="evidence" value="ECO:0007669"/>
    <property type="project" value="UniProtKB-EC"/>
</dbReference>
<evidence type="ECO:0000256" key="2">
    <source>
        <dbReference type="ARBA" id="ARBA00022857"/>
    </source>
</evidence>
<keyword evidence="8" id="KW-1185">Reference proteome</keyword>
<evidence type="ECO:0000313" key="8">
    <source>
        <dbReference type="Proteomes" id="UP000481583"/>
    </source>
</evidence>
<dbReference type="NCBIfam" id="TIGR00745">
    <property type="entry name" value="apbA_panE"/>
    <property type="match status" value="1"/>
</dbReference>
<keyword evidence="4" id="KW-0566">Pantothenate biosynthesis</keyword>
<dbReference type="PANTHER" id="PTHR21708">
    <property type="entry name" value="PROBABLE 2-DEHYDROPANTOATE 2-REDUCTASE"/>
    <property type="match status" value="1"/>
</dbReference>
<dbReference type="Proteomes" id="UP000481583">
    <property type="component" value="Unassembled WGS sequence"/>
</dbReference>
<dbReference type="InterPro" id="IPR013328">
    <property type="entry name" value="6PGD_dom2"/>
</dbReference>
<dbReference type="SUPFAM" id="SSF48179">
    <property type="entry name" value="6-phosphogluconate dehydrogenase C-terminal domain-like"/>
    <property type="match status" value="1"/>
</dbReference>
<dbReference type="InterPro" id="IPR051402">
    <property type="entry name" value="KPR-Related"/>
</dbReference>
<dbReference type="GO" id="GO:0015940">
    <property type="term" value="P:pantothenate biosynthetic process"/>
    <property type="evidence" value="ECO:0007669"/>
    <property type="project" value="UniProtKB-UniPathway"/>
</dbReference>
<dbReference type="GO" id="GO:0005737">
    <property type="term" value="C:cytoplasm"/>
    <property type="evidence" value="ECO:0007669"/>
    <property type="project" value="TreeGrafter"/>
</dbReference>
<gene>
    <name evidence="7" type="ORF">G5C51_06650</name>
</gene>
<dbReference type="Gene3D" id="3.40.50.720">
    <property type="entry name" value="NAD(P)-binding Rossmann-like Domain"/>
    <property type="match status" value="1"/>
</dbReference>
<dbReference type="InterPro" id="IPR036291">
    <property type="entry name" value="NAD(P)-bd_dom_sf"/>
</dbReference>
<keyword evidence="3 4" id="KW-0560">Oxidoreductase</keyword>
<evidence type="ECO:0000259" key="6">
    <source>
        <dbReference type="Pfam" id="PF08546"/>
    </source>
</evidence>
<feature type="domain" description="Ketopantoate reductase N-terminal" evidence="5">
    <location>
        <begin position="9"/>
        <end position="147"/>
    </location>
</feature>
<comment type="pathway">
    <text evidence="4">Cofactor biosynthesis; (R)-pantothenate biosynthesis; (R)-pantoate from 3-methyl-2-oxobutanoate: step 2/2.</text>
</comment>